<sequence length="331" mass="35695">MQQACLWWLRGCSSEHLQARQAARCQKMRDWNGNHDNNNHNNNRTPKEGARCTHSWRKAASSKEAKKWPDSADVEMVSATSGRPTKSWQGSVSKDARDEIQLSPEIRAPPSFQVMAISSQPGKAPRPDSDGCAKVQQVSMTYQGGGAFDFITHHDGCQNLPLTATTCDVRPFTTVAEASVLCVSTLPLMSCSPQFCSERSNRAQLSVLGFSFATTVGASGSDTSTSLTAMATLLPRAVQPLNLAIPGATAIQSCILAGLSLTAVALPMELACCSNPVIRHQMRERQGNTNRQGILDAFSSLRLASSTNLQRVTPHLMPNACNPRPQNGMAA</sequence>
<evidence type="ECO:0000256" key="1">
    <source>
        <dbReference type="SAM" id="MobiDB-lite"/>
    </source>
</evidence>
<organism evidence="2 3">
    <name type="scientific">Polarella glacialis</name>
    <name type="common">Dinoflagellate</name>
    <dbReference type="NCBI Taxonomy" id="89957"/>
    <lineage>
        <taxon>Eukaryota</taxon>
        <taxon>Sar</taxon>
        <taxon>Alveolata</taxon>
        <taxon>Dinophyceae</taxon>
        <taxon>Suessiales</taxon>
        <taxon>Suessiaceae</taxon>
        <taxon>Polarella</taxon>
    </lineage>
</organism>
<dbReference type="EMBL" id="CAJNNW010032370">
    <property type="protein sequence ID" value="CAE8712672.1"/>
    <property type="molecule type" value="Genomic_DNA"/>
</dbReference>
<feature type="compositionally biased region" description="Low complexity" evidence="1">
    <location>
        <begin position="34"/>
        <end position="43"/>
    </location>
</feature>
<feature type="compositionally biased region" description="Basic and acidic residues" evidence="1">
    <location>
        <begin position="61"/>
        <end position="70"/>
    </location>
</feature>
<name>A0A813KV89_POLGL</name>
<dbReference type="AlphaFoldDB" id="A0A813KV89"/>
<feature type="region of interest" description="Disordered" evidence="1">
    <location>
        <begin position="31"/>
        <end position="93"/>
    </location>
</feature>
<evidence type="ECO:0000313" key="3">
    <source>
        <dbReference type="Proteomes" id="UP000626109"/>
    </source>
</evidence>
<evidence type="ECO:0000313" key="2">
    <source>
        <dbReference type="EMBL" id="CAE8712672.1"/>
    </source>
</evidence>
<comment type="caution">
    <text evidence="2">The sequence shown here is derived from an EMBL/GenBank/DDBJ whole genome shotgun (WGS) entry which is preliminary data.</text>
</comment>
<dbReference type="Proteomes" id="UP000626109">
    <property type="component" value="Unassembled WGS sequence"/>
</dbReference>
<proteinExistence type="predicted"/>
<protein>
    <submittedName>
        <fullName evidence="2">Uncharacterized protein</fullName>
    </submittedName>
</protein>
<accession>A0A813KV89</accession>
<feature type="compositionally biased region" description="Polar residues" evidence="1">
    <location>
        <begin position="78"/>
        <end position="92"/>
    </location>
</feature>
<gene>
    <name evidence="2" type="ORF">PGLA2088_LOCUS37143</name>
</gene>
<reference evidence="2" key="1">
    <citation type="submission" date="2021-02" db="EMBL/GenBank/DDBJ databases">
        <authorList>
            <person name="Dougan E. K."/>
            <person name="Rhodes N."/>
            <person name="Thang M."/>
            <person name="Chan C."/>
        </authorList>
    </citation>
    <scope>NUCLEOTIDE SEQUENCE</scope>
</reference>